<gene>
    <name evidence="1" type="ORF">C8F04DRAFT_1242781</name>
</gene>
<dbReference type="Proteomes" id="UP001218188">
    <property type="component" value="Unassembled WGS sequence"/>
</dbReference>
<dbReference type="EMBL" id="JARJCM010000305">
    <property type="protein sequence ID" value="KAJ7019141.1"/>
    <property type="molecule type" value="Genomic_DNA"/>
</dbReference>
<dbReference type="AlphaFoldDB" id="A0AAD6S0T0"/>
<sequence>MTQRSNQRRLMLNEKFIKEPMAWWSRASKILQARGAELCASKLRCLDGCLKGLNLGHLGDGFNVEFTLVLVAFIFNEARSFGTWLQPQRYSNHVSKLSDIDLSFIFKFNRTPIQLQPALQWLGFNYCMYWYSAPQLNPIEYSNLLPRSRHSSHFNLRRITHLTFILLTRATLRFDSQRRVQTAQVNCNAYGFHSLPLNCKYPG</sequence>
<evidence type="ECO:0000313" key="2">
    <source>
        <dbReference type="Proteomes" id="UP001218188"/>
    </source>
</evidence>
<reference evidence="1" key="1">
    <citation type="submission" date="2023-03" db="EMBL/GenBank/DDBJ databases">
        <title>Massive genome expansion in bonnet fungi (Mycena s.s.) driven by repeated elements and novel gene families across ecological guilds.</title>
        <authorList>
            <consortium name="Lawrence Berkeley National Laboratory"/>
            <person name="Harder C.B."/>
            <person name="Miyauchi S."/>
            <person name="Viragh M."/>
            <person name="Kuo A."/>
            <person name="Thoen E."/>
            <person name="Andreopoulos B."/>
            <person name="Lu D."/>
            <person name="Skrede I."/>
            <person name="Drula E."/>
            <person name="Henrissat B."/>
            <person name="Morin E."/>
            <person name="Kohler A."/>
            <person name="Barry K."/>
            <person name="LaButti K."/>
            <person name="Morin E."/>
            <person name="Salamov A."/>
            <person name="Lipzen A."/>
            <person name="Mereny Z."/>
            <person name="Hegedus B."/>
            <person name="Baldrian P."/>
            <person name="Stursova M."/>
            <person name="Weitz H."/>
            <person name="Taylor A."/>
            <person name="Grigoriev I.V."/>
            <person name="Nagy L.G."/>
            <person name="Martin F."/>
            <person name="Kauserud H."/>
        </authorList>
    </citation>
    <scope>NUCLEOTIDE SEQUENCE</scope>
    <source>
        <strain evidence="1">CBHHK200</strain>
    </source>
</reference>
<evidence type="ECO:0000313" key="1">
    <source>
        <dbReference type="EMBL" id="KAJ7019141.1"/>
    </source>
</evidence>
<organism evidence="1 2">
    <name type="scientific">Mycena alexandri</name>
    <dbReference type="NCBI Taxonomy" id="1745969"/>
    <lineage>
        <taxon>Eukaryota</taxon>
        <taxon>Fungi</taxon>
        <taxon>Dikarya</taxon>
        <taxon>Basidiomycota</taxon>
        <taxon>Agaricomycotina</taxon>
        <taxon>Agaricomycetes</taxon>
        <taxon>Agaricomycetidae</taxon>
        <taxon>Agaricales</taxon>
        <taxon>Marasmiineae</taxon>
        <taxon>Mycenaceae</taxon>
        <taxon>Mycena</taxon>
    </lineage>
</organism>
<proteinExistence type="predicted"/>
<accession>A0AAD6S0T0</accession>
<protein>
    <submittedName>
        <fullName evidence="1">Uncharacterized protein</fullName>
    </submittedName>
</protein>
<keyword evidence="2" id="KW-1185">Reference proteome</keyword>
<name>A0AAD6S0T0_9AGAR</name>
<comment type="caution">
    <text evidence="1">The sequence shown here is derived from an EMBL/GenBank/DDBJ whole genome shotgun (WGS) entry which is preliminary data.</text>
</comment>